<gene>
    <name evidence="1" type="ORF">GCM10009601_49290</name>
</gene>
<comment type="caution">
    <text evidence="1">The sequence shown here is derived from an EMBL/GenBank/DDBJ whole genome shotgun (WGS) entry which is preliminary data.</text>
</comment>
<accession>A0ABN1Z449</accession>
<organism evidence="1 2">
    <name type="scientific">Streptomyces thermospinosisporus</name>
    <dbReference type="NCBI Taxonomy" id="161482"/>
    <lineage>
        <taxon>Bacteria</taxon>
        <taxon>Bacillati</taxon>
        <taxon>Actinomycetota</taxon>
        <taxon>Actinomycetes</taxon>
        <taxon>Kitasatosporales</taxon>
        <taxon>Streptomycetaceae</taxon>
        <taxon>Streptomyces</taxon>
    </lineage>
</organism>
<evidence type="ECO:0000313" key="2">
    <source>
        <dbReference type="Proteomes" id="UP001500973"/>
    </source>
</evidence>
<dbReference type="RefSeq" id="WP_344015307.1">
    <property type="nucleotide sequence ID" value="NZ_BAAAIZ010000084.1"/>
</dbReference>
<dbReference type="Proteomes" id="UP001500973">
    <property type="component" value="Unassembled WGS sequence"/>
</dbReference>
<reference evidence="1 2" key="1">
    <citation type="journal article" date="2019" name="Int. J. Syst. Evol. Microbiol.">
        <title>The Global Catalogue of Microorganisms (GCM) 10K type strain sequencing project: providing services to taxonomists for standard genome sequencing and annotation.</title>
        <authorList>
            <consortium name="The Broad Institute Genomics Platform"/>
            <consortium name="The Broad Institute Genome Sequencing Center for Infectious Disease"/>
            <person name="Wu L."/>
            <person name="Ma J."/>
        </authorList>
    </citation>
    <scope>NUCLEOTIDE SEQUENCE [LARGE SCALE GENOMIC DNA]</scope>
    <source>
        <strain evidence="1 2">JCM 11756</strain>
    </source>
</reference>
<keyword evidence="2" id="KW-1185">Reference proteome</keyword>
<dbReference type="EMBL" id="BAAAIZ010000084">
    <property type="protein sequence ID" value="GAA1431030.1"/>
    <property type="molecule type" value="Genomic_DNA"/>
</dbReference>
<proteinExistence type="predicted"/>
<protein>
    <submittedName>
        <fullName evidence="1">Uncharacterized protein</fullName>
    </submittedName>
</protein>
<name>A0ABN1Z449_9ACTN</name>
<evidence type="ECO:0000313" key="1">
    <source>
        <dbReference type="EMBL" id="GAA1431030.1"/>
    </source>
</evidence>
<sequence>MLLLNALGRIGGLCLSTLAETKLGTLGVALLLLIGAAIQLRRSGLAVGAAVLFTLLMIQA</sequence>